<evidence type="ECO:0000313" key="1">
    <source>
        <dbReference type="EMBL" id="OGG70036.1"/>
    </source>
</evidence>
<evidence type="ECO:0000313" key="2">
    <source>
        <dbReference type="Proteomes" id="UP000176914"/>
    </source>
</evidence>
<reference evidence="1 2" key="1">
    <citation type="journal article" date="2016" name="Nat. Commun.">
        <title>Thousands of microbial genomes shed light on interconnected biogeochemical processes in an aquifer system.</title>
        <authorList>
            <person name="Anantharaman K."/>
            <person name="Brown C.T."/>
            <person name="Hug L.A."/>
            <person name="Sharon I."/>
            <person name="Castelle C.J."/>
            <person name="Probst A.J."/>
            <person name="Thomas B.C."/>
            <person name="Singh A."/>
            <person name="Wilkins M.J."/>
            <person name="Karaoz U."/>
            <person name="Brodie E.L."/>
            <person name="Williams K.H."/>
            <person name="Hubbard S.S."/>
            <person name="Banfield J.F."/>
        </authorList>
    </citation>
    <scope>NUCLEOTIDE SEQUENCE [LARGE SCALE GENOMIC DNA]</scope>
</reference>
<proteinExistence type="predicted"/>
<accession>A0A1F6E8P7</accession>
<comment type="caution">
    <text evidence="1">The sequence shown here is derived from an EMBL/GenBank/DDBJ whole genome shotgun (WGS) entry which is preliminary data.</text>
</comment>
<organism evidence="1 2">
    <name type="scientific">Candidatus Kaiserbacteria bacterium RIFCSPHIGHO2_02_FULL_55_25</name>
    <dbReference type="NCBI Taxonomy" id="1798498"/>
    <lineage>
        <taxon>Bacteria</taxon>
        <taxon>Candidatus Kaiseribacteriota</taxon>
    </lineage>
</organism>
<protein>
    <submittedName>
        <fullName evidence="1">Uncharacterized protein</fullName>
    </submittedName>
</protein>
<gene>
    <name evidence="1" type="ORF">A3C20_02590</name>
</gene>
<name>A0A1F6E8P7_9BACT</name>
<dbReference type="Proteomes" id="UP000176914">
    <property type="component" value="Unassembled WGS sequence"/>
</dbReference>
<sequence>MRGFELTVDNARLLARLKKLGKVPAHLEYLTGANLFETVDETGAAGLSIILGPINAGRRGRKPRAIPVASDPDRMPQIKGDRLFRADVAPVGDDSYELVRQQKEGVALRTVVTGLLVGSHGSTTEDFAEIVKSGGKLRYHGAFPITADAAEVVGEGIDLDITAPSRVIADERFGRVRGLVGVPKQRAVQLEAVIGGPILVGQIDGELKIHELTKDGSWKVQDVTNSEYWQKKFMDLAMQDVTYLQEVEKANKREKTFKVIKPPMDHMDAA</sequence>
<dbReference type="EMBL" id="MFLL01000006">
    <property type="protein sequence ID" value="OGG70036.1"/>
    <property type="molecule type" value="Genomic_DNA"/>
</dbReference>
<dbReference type="AlphaFoldDB" id="A0A1F6E8P7"/>